<accession>A0A1N7L532</accession>
<dbReference type="RefSeq" id="WP_054340582.1">
    <property type="nucleotide sequence ID" value="NZ_FTOE01000003.1"/>
</dbReference>
<name>A0A1N7L532_9GAMM</name>
<reference evidence="5" key="1">
    <citation type="submission" date="2017-01" db="EMBL/GenBank/DDBJ databases">
        <authorList>
            <person name="Varghese N."/>
            <person name="Submissions S."/>
        </authorList>
    </citation>
    <scope>NUCLEOTIDE SEQUENCE [LARGE SCALE GENOMIC DNA]</scope>
    <source>
        <strain evidence="5">DSM 22306</strain>
    </source>
</reference>
<dbReference type="InterPro" id="IPR036388">
    <property type="entry name" value="WH-like_DNA-bd_sf"/>
</dbReference>
<dbReference type="GO" id="GO:0000160">
    <property type="term" value="P:phosphorelay signal transduction system"/>
    <property type="evidence" value="ECO:0007669"/>
    <property type="project" value="InterPro"/>
</dbReference>
<feature type="domain" description="OmpR/PhoB-type" evidence="3">
    <location>
        <begin position="170"/>
        <end position="269"/>
    </location>
</feature>
<dbReference type="SMART" id="SM00862">
    <property type="entry name" value="Trans_reg_C"/>
    <property type="match status" value="1"/>
</dbReference>
<evidence type="ECO:0000256" key="2">
    <source>
        <dbReference type="PROSITE-ProRule" id="PRU01091"/>
    </source>
</evidence>
<dbReference type="AlphaFoldDB" id="A0A1N7L532"/>
<dbReference type="GO" id="GO:0006355">
    <property type="term" value="P:regulation of DNA-templated transcription"/>
    <property type="evidence" value="ECO:0007669"/>
    <property type="project" value="InterPro"/>
</dbReference>
<evidence type="ECO:0000313" key="4">
    <source>
        <dbReference type="EMBL" id="SIS68975.1"/>
    </source>
</evidence>
<gene>
    <name evidence="4" type="ORF">SAMN05421760_103242</name>
</gene>
<evidence type="ECO:0000313" key="5">
    <source>
        <dbReference type="Proteomes" id="UP000185999"/>
    </source>
</evidence>
<dbReference type="GO" id="GO:0003677">
    <property type="term" value="F:DNA binding"/>
    <property type="evidence" value="ECO:0007669"/>
    <property type="project" value="UniProtKB-UniRule"/>
</dbReference>
<dbReference type="PROSITE" id="PS51755">
    <property type="entry name" value="OMPR_PHOB"/>
    <property type="match status" value="1"/>
</dbReference>
<feature type="DNA-binding region" description="OmpR/PhoB-type" evidence="2">
    <location>
        <begin position="170"/>
        <end position="269"/>
    </location>
</feature>
<evidence type="ECO:0000256" key="1">
    <source>
        <dbReference type="ARBA" id="ARBA00023125"/>
    </source>
</evidence>
<dbReference type="OrthoDB" id="5568140at2"/>
<organism evidence="4 5">
    <name type="scientific">Neptunomonas antarctica</name>
    <dbReference type="NCBI Taxonomy" id="619304"/>
    <lineage>
        <taxon>Bacteria</taxon>
        <taxon>Pseudomonadati</taxon>
        <taxon>Pseudomonadota</taxon>
        <taxon>Gammaproteobacteria</taxon>
        <taxon>Oceanospirillales</taxon>
        <taxon>Oceanospirillaceae</taxon>
        <taxon>Neptunomonas</taxon>
    </lineage>
</organism>
<dbReference type="EMBL" id="FTOE01000003">
    <property type="protein sequence ID" value="SIS68975.1"/>
    <property type="molecule type" value="Genomic_DNA"/>
</dbReference>
<protein>
    <submittedName>
        <fullName evidence="4">DNA-binding response regulator, OmpR family, contains REC and winged-helix (WHTH) domain</fullName>
    </submittedName>
</protein>
<sequence length="290" mass="34337">MEKTHNSILLISSNSFILGLLKGYCVANQIKLHEQSITDKIVPQEISNLYKLIIIDIRELNQSSTREQLKTLRQINKDTHIPICAILSDTDDQEIQRESWIDFYFENPIMEKLDDYLRVHFSYNFHPFPDRRDKDRRSDERRLIDANQLANSDSSMPVDFNDRFTKKSHVNNYKTGPFTINISNQSVSLKDKNLELTRKEFKLFSLLSADTERVFNAQEIIQHLWPNNDRANKSDLYQYMHLLRKKIEIDPYNPHWVLTIKGVGYKLNINPPIEDKNPQLMKKYYNIDFI</sequence>
<keyword evidence="1 2" id="KW-0238">DNA-binding</keyword>
<dbReference type="STRING" id="619304.SAMN05421760_103242"/>
<dbReference type="SUPFAM" id="SSF46894">
    <property type="entry name" value="C-terminal effector domain of the bipartite response regulators"/>
    <property type="match status" value="1"/>
</dbReference>
<dbReference type="Gene3D" id="1.10.10.10">
    <property type="entry name" value="Winged helix-like DNA-binding domain superfamily/Winged helix DNA-binding domain"/>
    <property type="match status" value="1"/>
</dbReference>
<keyword evidence="5" id="KW-1185">Reference proteome</keyword>
<dbReference type="Pfam" id="PF00486">
    <property type="entry name" value="Trans_reg_C"/>
    <property type="match status" value="1"/>
</dbReference>
<dbReference type="CDD" id="cd00383">
    <property type="entry name" value="trans_reg_C"/>
    <property type="match status" value="1"/>
</dbReference>
<proteinExistence type="predicted"/>
<evidence type="ECO:0000259" key="3">
    <source>
        <dbReference type="PROSITE" id="PS51755"/>
    </source>
</evidence>
<dbReference type="InterPro" id="IPR001867">
    <property type="entry name" value="OmpR/PhoB-type_DNA-bd"/>
</dbReference>
<dbReference type="InterPro" id="IPR016032">
    <property type="entry name" value="Sig_transdc_resp-reg_C-effctor"/>
</dbReference>
<dbReference type="Proteomes" id="UP000185999">
    <property type="component" value="Unassembled WGS sequence"/>
</dbReference>